<reference evidence="4" key="1">
    <citation type="submission" date="2020-05" db="EMBL/GenBank/DDBJ databases">
        <authorList>
            <person name="Chiriac C."/>
            <person name="Salcher M."/>
            <person name="Ghai R."/>
            <person name="Kavagutti S V."/>
        </authorList>
    </citation>
    <scope>NUCLEOTIDE SEQUENCE</scope>
</reference>
<dbReference type="EMBL" id="LR796260">
    <property type="protein sequence ID" value="CAB4132345.1"/>
    <property type="molecule type" value="Genomic_DNA"/>
</dbReference>
<protein>
    <submittedName>
        <fullName evidence="4">Uncharacterized protein</fullName>
    </submittedName>
</protein>
<proteinExistence type="predicted"/>
<name>A0A6J7WGH6_9CAUD</name>
<sequence length="136" mass="15726">MTNQPWECTRCHKINAPWLPHCYCLPKEKTETEKIREIVGEKWVMMFTDIKGEVLQAVISSHDRLPEAVKSVLAADGRNIYFEDRTPWRVEQEVPNANAEYVKGHGYNPMWCAHCPVCHEMLNGLTTHKCRASSKE</sequence>
<dbReference type="EMBL" id="LR797327">
    <property type="protein sequence ID" value="CAB4202827.1"/>
    <property type="molecule type" value="Genomic_DNA"/>
</dbReference>
<accession>A0A6J7WGH6</accession>
<dbReference type="EMBL" id="LR796198">
    <property type="protein sequence ID" value="CAB4127198.1"/>
    <property type="molecule type" value="Genomic_DNA"/>
</dbReference>
<evidence type="ECO:0000313" key="1">
    <source>
        <dbReference type="EMBL" id="CAB4127198.1"/>
    </source>
</evidence>
<evidence type="ECO:0000313" key="2">
    <source>
        <dbReference type="EMBL" id="CAB4132345.1"/>
    </source>
</evidence>
<gene>
    <name evidence="3" type="ORF">UFOVP1363_36</name>
    <name evidence="4" type="ORF">UFOVP179_10</name>
    <name evidence="2" type="ORF">UFOVP260_9</name>
    <name evidence="1" type="ORF">UFOVP85_53</name>
</gene>
<evidence type="ECO:0000313" key="4">
    <source>
        <dbReference type="EMBL" id="CAB5207059.1"/>
    </source>
</evidence>
<dbReference type="EMBL" id="LR798228">
    <property type="protein sequence ID" value="CAB5207059.1"/>
    <property type="molecule type" value="Genomic_DNA"/>
</dbReference>
<organism evidence="4">
    <name type="scientific">uncultured Caudovirales phage</name>
    <dbReference type="NCBI Taxonomy" id="2100421"/>
    <lineage>
        <taxon>Viruses</taxon>
        <taxon>Duplodnaviria</taxon>
        <taxon>Heunggongvirae</taxon>
        <taxon>Uroviricota</taxon>
        <taxon>Caudoviricetes</taxon>
        <taxon>Peduoviridae</taxon>
        <taxon>Maltschvirus</taxon>
        <taxon>Maltschvirus maltsch</taxon>
    </lineage>
</organism>
<evidence type="ECO:0000313" key="3">
    <source>
        <dbReference type="EMBL" id="CAB4202827.1"/>
    </source>
</evidence>